<comment type="caution">
    <text evidence="1">The sequence shown here is derived from an EMBL/GenBank/DDBJ whole genome shotgun (WGS) entry which is preliminary data.</text>
</comment>
<dbReference type="Proteomes" id="UP000314294">
    <property type="component" value="Unassembled WGS sequence"/>
</dbReference>
<evidence type="ECO:0000313" key="2">
    <source>
        <dbReference type="Proteomes" id="UP000314294"/>
    </source>
</evidence>
<accession>A0A4Z2EAB7</accession>
<name>A0A4Z2EAB7_9TELE</name>
<organism evidence="1 2">
    <name type="scientific">Liparis tanakae</name>
    <name type="common">Tanaka's snailfish</name>
    <dbReference type="NCBI Taxonomy" id="230148"/>
    <lineage>
        <taxon>Eukaryota</taxon>
        <taxon>Metazoa</taxon>
        <taxon>Chordata</taxon>
        <taxon>Craniata</taxon>
        <taxon>Vertebrata</taxon>
        <taxon>Euteleostomi</taxon>
        <taxon>Actinopterygii</taxon>
        <taxon>Neopterygii</taxon>
        <taxon>Teleostei</taxon>
        <taxon>Neoteleostei</taxon>
        <taxon>Acanthomorphata</taxon>
        <taxon>Eupercaria</taxon>
        <taxon>Perciformes</taxon>
        <taxon>Cottioidei</taxon>
        <taxon>Cottales</taxon>
        <taxon>Liparidae</taxon>
        <taxon>Liparis</taxon>
    </lineage>
</organism>
<dbReference type="AlphaFoldDB" id="A0A4Z2EAB7"/>
<gene>
    <name evidence="1" type="ORF">EYF80_064178</name>
</gene>
<keyword evidence="2" id="KW-1185">Reference proteome</keyword>
<sequence>MNTPRPGNIVAGCVAEPSVTRCNGRVAGRRHGGASAWRHGGTAAWRRAAVSREQSNMSRARQALMLGMSPSQWVSSVT</sequence>
<reference evidence="1 2" key="1">
    <citation type="submission" date="2019-03" db="EMBL/GenBank/DDBJ databases">
        <title>First draft genome of Liparis tanakae, snailfish: a comprehensive survey of snailfish specific genes.</title>
        <authorList>
            <person name="Kim W."/>
            <person name="Song I."/>
            <person name="Jeong J.-H."/>
            <person name="Kim D."/>
            <person name="Kim S."/>
            <person name="Ryu S."/>
            <person name="Song J.Y."/>
            <person name="Lee S.K."/>
        </authorList>
    </citation>
    <scope>NUCLEOTIDE SEQUENCE [LARGE SCALE GENOMIC DNA]</scope>
    <source>
        <tissue evidence="1">Muscle</tissue>
    </source>
</reference>
<proteinExistence type="predicted"/>
<protein>
    <submittedName>
        <fullName evidence="1">Uncharacterized protein</fullName>
    </submittedName>
</protein>
<evidence type="ECO:0000313" key="1">
    <source>
        <dbReference type="EMBL" id="TNN25691.1"/>
    </source>
</evidence>
<dbReference type="EMBL" id="SRLO01011879">
    <property type="protein sequence ID" value="TNN25691.1"/>
    <property type="molecule type" value="Genomic_DNA"/>
</dbReference>